<dbReference type="Proteomes" id="UP000288805">
    <property type="component" value="Unassembled WGS sequence"/>
</dbReference>
<keyword evidence="1" id="KW-0812">Transmembrane</keyword>
<name>A0A438DWB2_VITVI</name>
<keyword evidence="1" id="KW-1133">Transmembrane helix</keyword>
<evidence type="ECO:0000313" key="2">
    <source>
        <dbReference type="EMBL" id="RVW39795.1"/>
    </source>
</evidence>
<evidence type="ECO:0000313" key="3">
    <source>
        <dbReference type="Proteomes" id="UP000288805"/>
    </source>
</evidence>
<organism evidence="2 3">
    <name type="scientific">Vitis vinifera</name>
    <name type="common">Grape</name>
    <dbReference type="NCBI Taxonomy" id="29760"/>
    <lineage>
        <taxon>Eukaryota</taxon>
        <taxon>Viridiplantae</taxon>
        <taxon>Streptophyta</taxon>
        <taxon>Embryophyta</taxon>
        <taxon>Tracheophyta</taxon>
        <taxon>Spermatophyta</taxon>
        <taxon>Magnoliopsida</taxon>
        <taxon>eudicotyledons</taxon>
        <taxon>Gunneridae</taxon>
        <taxon>Pentapetalae</taxon>
        <taxon>rosids</taxon>
        <taxon>Vitales</taxon>
        <taxon>Vitaceae</taxon>
        <taxon>Viteae</taxon>
        <taxon>Vitis</taxon>
    </lineage>
</organism>
<dbReference type="PANTHER" id="PTHR47481">
    <property type="match status" value="1"/>
</dbReference>
<protein>
    <submittedName>
        <fullName evidence="2">Uncharacterized protein</fullName>
    </submittedName>
</protein>
<evidence type="ECO:0000256" key="1">
    <source>
        <dbReference type="SAM" id="Phobius"/>
    </source>
</evidence>
<comment type="caution">
    <text evidence="2">The sequence shown here is derived from an EMBL/GenBank/DDBJ whole genome shotgun (WGS) entry which is preliminary data.</text>
</comment>
<feature type="transmembrane region" description="Helical" evidence="1">
    <location>
        <begin position="14"/>
        <end position="34"/>
    </location>
</feature>
<dbReference type="AlphaFoldDB" id="A0A438DWB2"/>
<sequence>MKTPKNYQKLGPPLLRWFSVIGCLDIAISMLIYFARLAYADIVPCITTRAIRRAGLNVAEDISPDQTCFAVKDLEFIALFLAIGELVTGRDQILQLLGGLGADYNSIVALLTAHEDDISLHSIHGILLTHEQRFTSTNNSTAIHKSTNNNTQMQAMLPSPSTPSNDAWFFDTRATHRLTQEVSSLINVQPYKGKGQVIVGNGKQILILNIGTKSIPFTL</sequence>
<reference evidence="2 3" key="1">
    <citation type="journal article" date="2018" name="PLoS Genet.">
        <title>Population sequencing reveals clonal diversity and ancestral inbreeding in the grapevine cultivar Chardonnay.</title>
        <authorList>
            <person name="Roach M.J."/>
            <person name="Johnson D.L."/>
            <person name="Bohlmann J."/>
            <person name="van Vuuren H.J."/>
            <person name="Jones S.J."/>
            <person name="Pretorius I.S."/>
            <person name="Schmidt S.A."/>
            <person name="Borneman A.R."/>
        </authorList>
    </citation>
    <scope>NUCLEOTIDE SEQUENCE [LARGE SCALE GENOMIC DNA]</scope>
    <source>
        <strain evidence="3">cv. Chardonnay</strain>
        <tissue evidence="2">Leaf</tissue>
    </source>
</reference>
<gene>
    <name evidence="2" type="ORF">CK203_074630</name>
</gene>
<dbReference type="PANTHER" id="PTHR47481:SF22">
    <property type="entry name" value="RETROTRANSPOSON GAG DOMAIN-CONTAINING PROTEIN"/>
    <property type="match status" value="1"/>
</dbReference>
<proteinExistence type="predicted"/>
<dbReference type="EMBL" id="QGNW01001471">
    <property type="protein sequence ID" value="RVW39795.1"/>
    <property type="molecule type" value="Genomic_DNA"/>
</dbReference>
<keyword evidence="1" id="KW-0472">Membrane</keyword>
<accession>A0A438DWB2</accession>